<protein>
    <submittedName>
        <fullName evidence="2">Uncharacterized protein</fullName>
    </submittedName>
</protein>
<evidence type="ECO:0000313" key="3">
    <source>
        <dbReference type="Proteomes" id="UP000246740"/>
    </source>
</evidence>
<keyword evidence="3" id="KW-1185">Reference proteome</keyword>
<dbReference type="Pfam" id="PF19989">
    <property type="entry name" value="DUF6425"/>
    <property type="match status" value="1"/>
</dbReference>
<organism evidence="2 3">
    <name type="scientific">Testicularia cyperi</name>
    <dbReference type="NCBI Taxonomy" id="1882483"/>
    <lineage>
        <taxon>Eukaryota</taxon>
        <taxon>Fungi</taxon>
        <taxon>Dikarya</taxon>
        <taxon>Basidiomycota</taxon>
        <taxon>Ustilaginomycotina</taxon>
        <taxon>Ustilaginomycetes</taxon>
        <taxon>Ustilaginales</taxon>
        <taxon>Anthracoideaceae</taxon>
        <taxon>Testicularia</taxon>
    </lineage>
</organism>
<feature type="compositionally biased region" description="Basic and acidic residues" evidence="1">
    <location>
        <begin position="44"/>
        <end position="59"/>
    </location>
</feature>
<feature type="compositionally biased region" description="Basic and acidic residues" evidence="1">
    <location>
        <begin position="27"/>
        <end position="37"/>
    </location>
</feature>
<feature type="region of interest" description="Disordered" evidence="1">
    <location>
        <begin position="1"/>
        <end position="279"/>
    </location>
</feature>
<proteinExistence type="predicted"/>
<evidence type="ECO:0000256" key="1">
    <source>
        <dbReference type="SAM" id="MobiDB-lite"/>
    </source>
</evidence>
<accession>A0A317XRC7</accession>
<feature type="compositionally biased region" description="Polar residues" evidence="1">
    <location>
        <begin position="193"/>
        <end position="203"/>
    </location>
</feature>
<dbReference type="EMBL" id="KZ819192">
    <property type="protein sequence ID" value="PWZ00353.1"/>
    <property type="molecule type" value="Genomic_DNA"/>
</dbReference>
<dbReference type="InterPro" id="IPR046310">
    <property type="entry name" value="DUF6425"/>
</dbReference>
<dbReference type="AlphaFoldDB" id="A0A317XRC7"/>
<reference evidence="2 3" key="1">
    <citation type="journal article" date="2018" name="Mol. Biol. Evol.">
        <title>Broad Genomic Sampling Reveals a Smut Pathogenic Ancestry of the Fungal Clade Ustilaginomycotina.</title>
        <authorList>
            <person name="Kijpornyongpan T."/>
            <person name="Mondo S.J."/>
            <person name="Barry K."/>
            <person name="Sandor L."/>
            <person name="Lee J."/>
            <person name="Lipzen A."/>
            <person name="Pangilinan J."/>
            <person name="LaButti K."/>
            <person name="Hainaut M."/>
            <person name="Henrissat B."/>
            <person name="Grigoriev I.V."/>
            <person name="Spatafora J.W."/>
            <person name="Aime M.C."/>
        </authorList>
    </citation>
    <scope>NUCLEOTIDE SEQUENCE [LARGE SCALE GENOMIC DNA]</scope>
    <source>
        <strain evidence="2 3">MCA 3645</strain>
    </source>
</reference>
<sequence length="279" mass="29568">MLTRSLFRAGAPLVSRRALTVSARVATEPRLKREGPAAHKGHPGKFDDGRDDPYHEGSKSKQHAMKEGYPNTPVSGKARSEAEMPRGQEGAFADHRGHGNRVDGEHLTGSEEASETRTGARIAQVAKNVFGGGKREFSTSTRRAQNLKPTQKSRTSPAASDKGSVQDHPGYTTADAPIDSRPPSEMPAPSDNAVPSSTVTNASAKAEAVHPGIKVMAEGASQADAGVDAITPEDRSQQTWGSNSRSAQFNPEEGARQPLRDGGSHEGGFKGRDDGKSRT</sequence>
<evidence type="ECO:0000313" key="2">
    <source>
        <dbReference type="EMBL" id="PWZ00353.1"/>
    </source>
</evidence>
<feature type="compositionally biased region" description="Polar residues" evidence="1">
    <location>
        <begin position="138"/>
        <end position="158"/>
    </location>
</feature>
<dbReference type="Proteomes" id="UP000246740">
    <property type="component" value="Unassembled WGS sequence"/>
</dbReference>
<feature type="compositionally biased region" description="Basic and acidic residues" evidence="1">
    <location>
        <begin position="253"/>
        <end position="279"/>
    </location>
</feature>
<feature type="compositionally biased region" description="Polar residues" evidence="1">
    <location>
        <begin position="237"/>
        <end position="249"/>
    </location>
</feature>
<name>A0A317XRC7_9BASI</name>
<gene>
    <name evidence="2" type="ORF">BCV70DRAFT_199640</name>
</gene>
<feature type="compositionally biased region" description="Basic and acidic residues" evidence="1">
    <location>
        <begin position="78"/>
        <end position="109"/>
    </location>
</feature>
<dbReference type="InParanoid" id="A0A317XRC7"/>
<dbReference type="OrthoDB" id="2554527at2759"/>